<dbReference type="SUPFAM" id="SSF54975">
    <property type="entry name" value="Acylphosphatase/BLUF domain-like"/>
    <property type="match status" value="1"/>
</dbReference>
<evidence type="ECO:0000256" key="2">
    <source>
        <dbReference type="ARBA" id="ARBA00012150"/>
    </source>
</evidence>
<organism evidence="9 10">
    <name type="scientific">Metabacillus indicus</name>
    <name type="common">Bacillus indicus</name>
    <dbReference type="NCBI Taxonomy" id="246786"/>
    <lineage>
        <taxon>Bacteria</taxon>
        <taxon>Bacillati</taxon>
        <taxon>Bacillota</taxon>
        <taxon>Bacilli</taxon>
        <taxon>Bacillales</taxon>
        <taxon>Bacillaceae</taxon>
        <taxon>Metabacillus</taxon>
    </lineage>
</organism>
<dbReference type="InterPro" id="IPR017968">
    <property type="entry name" value="Acylphosphatase_CS"/>
</dbReference>
<evidence type="ECO:0000256" key="7">
    <source>
        <dbReference type="RuleBase" id="RU004168"/>
    </source>
</evidence>
<dbReference type="PRINTS" id="PR00112">
    <property type="entry name" value="ACYLPHPHTASE"/>
</dbReference>
<dbReference type="EC" id="3.6.1.7" evidence="2 5"/>
<dbReference type="Pfam" id="PF00708">
    <property type="entry name" value="Acylphosphatase"/>
    <property type="match status" value="1"/>
</dbReference>
<dbReference type="InterPro" id="IPR036046">
    <property type="entry name" value="Acylphosphatase-like_dom_sf"/>
</dbReference>
<dbReference type="PROSITE" id="PS51160">
    <property type="entry name" value="ACYLPHOSPHATASE_3"/>
    <property type="match status" value="1"/>
</dbReference>
<feature type="active site" evidence="5">
    <location>
        <position position="18"/>
    </location>
</feature>
<comment type="similarity">
    <text evidence="1 7">Belongs to the acylphosphatase family.</text>
</comment>
<dbReference type="InterPro" id="IPR001792">
    <property type="entry name" value="Acylphosphatase-like_dom"/>
</dbReference>
<dbReference type="STRING" id="246786.GS18_0219535"/>
<proteinExistence type="inferred from homology"/>
<comment type="catalytic activity">
    <reaction evidence="4 5 6">
        <text>an acyl phosphate + H2O = a carboxylate + phosphate + H(+)</text>
        <dbReference type="Rhea" id="RHEA:14965"/>
        <dbReference type="ChEBI" id="CHEBI:15377"/>
        <dbReference type="ChEBI" id="CHEBI:15378"/>
        <dbReference type="ChEBI" id="CHEBI:29067"/>
        <dbReference type="ChEBI" id="CHEBI:43474"/>
        <dbReference type="ChEBI" id="CHEBI:59918"/>
        <dbReference type="EC" id="3.6.1.7"/>
    </reaction>
</comment>
<dbReference type="Gene3D" id="3.30.70.100">
    <property type="match status" value="1"/>
</dbReference>
<comment type="caution">
    <text evidence="9">The sequence shown here is derived from an EMBL/GenBank/DDBJ whole genome shotgun (WGS) entry which is preliminary data.</text>
</comment>
<protein>
    <recommendedName>
        <fullName evidence="3 5">Acylphosphatase</fullName>
        <ecNumber evidence="2 5">3.6.1.7</ecNumber>
    </recommendedName>
</protein>
<feature type="active site" evidence="5">
    <location>
        <position position="36"/>
    </location>
</feature>
<evidence type="ECO:0000256" key="4">
    <source>
        <dbReference type="ARBA" id="ARBA00047645"/>
    </source>
</evidence>
<dbReference type="AlphaFoldDB" id="A0A084GJR4"/>
<name>A0A084GJR4_METID</name>
<dbReference type="RefSeq" id="WP_029567132.1">
    <property type="nucleotide sequence ID" value="NZ_JNVC02000019.1"/>
</dbReference>
<dbReference type="PANTHER" id="PTHR47268:SF4">
    <property type="entry name" value="ACYLPHOSPHATASE"/>
    <property type="match status" value="1"/>
</dbReference>
<evidence type="ECO:0000313" key="9">
    <source>
        <dbReference type="EMBL" id="KEZ47576.1"/>
    </source>
</evidence>
<keyword evidence="5 6" id="KW-0378">Hydrolase</keyword>
<evidence type="ECO:0000256" key="5">
    <source>
        <dbReference type="PROSITE-ProRule" id="PRU00520"/>
    </source>
</evidence>
<dbReference type="Proteomes" id="UP000028549">
    <property type="component" value="Unassembled WGS sequence"/>
</dbReference>
<accession>A0A084GJR4</accession>
<dbReference type="PANTHER" id="PTHR47268">
    <property type="entry name" value="ACYLPHOSPHATASE"/>
    <property type="match status" value="1"/>
</dbReference>
<dbReference type="OrthoDB" id="9808093at2"/>
<feature type="domain" description="Acylphosphatase-like" evidence="8">
    <location>
        <begin position="3"/>
        <end position="90"/>
    </location>
</feature>
<evidence type="ECO:0000256" key="6">
    <source>
        <dbReference type="RuleBase" id="RU000553"/>
    </source>
</evidence>
<reference evidence="9 10" key="1">
    <citation type="journal article" date="2005" name="Int. J. Syst. Evol. Microbiol.">
        <title>Bacillus cibi sp. nov., isolated from jeotgal, a traditional Korean fermented seafood.</title>
        <authorList>
            <person name="Yoon J.H."/>
            <person name="Lee C.H."/>
            <person name="Oh T.K."/>
        </authorList>
    </citation>
    <scope>NUCLEOTIDE SEQUENCE [LARGE SCALE GENOMIC DNA]</scope>
    <source>
        <strain evidence="9 10">DSM 16189</strain>
    </source>
</reference>
<dbReference type="InterPro" id="IPR020456">
    <property type="entry name" value="Acylphosphatase"/>
</dbReference>
<dbReference type="PROSITE" id="PS00150">
    <property type="entry name" value="ACYLPHOSPHATASE_1"/>
    <property type="match status" value="1"/>
</dbReference>
<gene>
    <name evidence="9" type="ORF">GS18_0219535</name>
</gene>
<evidence type="ECO:0000256" key="1">
    <source>
        <dbReference type="ARBA" id="ARBA00005614"/>
    </source>
</evidence>
<dbReference type="EMBL" id="JNVC02000019">
    <property type="protein sequence ID" value="KEZ47576.1"/>
    <property type="molecule type" value="Genomic_DNA"/>
</dbReference>
<evidence type="ECO:0000259" key="8">
    <source>
        <dbReference type="PROSITE" id="PS51160"/>
    </source>
</evidence>
<sequence length="90" mass="10173">MKTIHLIVHGHVQGVGFRYFAQTAALSEKVSGWVKNKEDGTVEAVAQGTENQLQSFVHTLRSGNRYARVEEIKVREADQNQAYADFKIIR</sequence>
<dbReference type="GO" id="GO:0003998">
    <property type="term" value="F:acylphosphatase activity"/>
    <property type="evidence" value="ECO:0007669"/>
    <property type="project" value="UniProtKB-EC"/>
</dbReference>
<keyword evidence="10" id="KW-1185">Reference proteome</keyword>
<dbReference type="PROSITE" id="PS00151">
    <property type="entry name" value="ACYLPHOSPHATASE_2"/>
    <property type="match status" value="1"/>
</dbReference>
<evidence type="ECO:0000256" key="3">
    <source>
        <dbReference type="ARBA" id="ARBA00015991"/>
    </source>
</evidence>
<evidence type="ECO:0000313" key="10">
    <source>
        <dbReference type="Proteomes" id="UP000028549"/>
    </source>
</evidence>